<accession>A0A1I9L2I6</accession>
<sequence>MKISELREKLAELEKLHGDVEVMYEAFDTRRGTYEEPIDVVDYNEPTKAVLLL</sequence>
<protein>
    <submittedName>
        <fullName evidence="1">Uncharacterized protein</fullName>
    </submittedName>
</protein>
<organism evidence="1 2">
    <name type="scientific">Xanthomonas phage XAJ2</name>
    <dbReference type="NCBI Taxonomy" id="1775249"/>
    <lineage>
        <taxon>Viruses</taxon>
        <taxon>Duplodnaviria</taxon>
        <taxon>Heunggongvirae</taxon>
        <taxon>Uroviricota</taxon>
        <taxon>Caudoviricetes</taxon>
        <taxon>Caudoviricetes incertae sedis</taxon>
        <taxon>Xajduovirus</taxon>
        <taxon>Xajduovirus XAJ2</taxon>
    </lineage>
</organism>
<keyword evidence="2" id="KW-1185">Reference proteome</keyword>
<dbReference type="EMBL" id="KU197014">
    <property type="protein sequence ID" value="AMW36173.1"/>
    <property type="molecule type" value="Genomic_DNA"/>
</dbReference>
<proteinExistence type="predicted"/>
<dbReference type="Proteomes" id="UP000225190">
    <property type="component" value="Segment"/>
</dbReference>
<reference evidence="1 2" key="1">
    <citation type="submission" date="2015-11" db="EMBL/GenBank/DDBJ databases">
        <title>Bacteriophages of Xanthomonas arboricola pv. juglandis: Characterization of two phages.</title>
        <authorList>
            <person name="Domotor D."/>
            <person name="Frank T."/>
            <person name="Rakhely G."/>
            <person name="Doffkay Z."/>
            <person name="Schneider G."/>
            <person name="Kovacs T."/>
        </authorList>
    </citation>
    <scope>NUCLEOTIDE SEQUENCE [LARGE SCALE GENOMIC DNA]</scope>
</reference>
<evidence type="ECO:0000313" key="1">
    <source>
        <dbReference type="EMBL" id="AMW36173.1"/>
    </source>
</evidence>
<evidence type="ECO:0000313" key="2">
    <source>
        <dbReference type="Proteomes" id="UP000225190"/>
    </source>
</evidence>
<name>A0A1I9L2I6_9CAUD</name>